<evidence type="ECO:0000256" key="1">
    <source>
        <dbReference type="SAM" id="MobiDB-lite"/>
    </source>
</evidence>
<feature type="region of interest" description="Disordered" evidence="1">
    <location>
        <begin position="1"/>
        <end position="29"/>
    </location>
</feature>
<dbReference type="RefSeq" id="XP_007680296.1">
    <property type="nucleotide sequence ID" value="XM_007682106.1"/>
</dbReference>
<dbReference type="InterPro" id="IPR053212">
    <property type="entry name" value="DHP_3-monooxygenase"/>
</dbReference>
<keyword evidence="3" id="KW-1185">Reference proteome</keyword>
<dbReference type="EMBL" id="KB445562">
    <property type="protein sequence ID" value="EMC92124.1"/>
    <property type="molecule type" value="Genomic_DNA"/>
</dbReference>
<dbReference type="InterPro" id="IPR036188">
    <property type="entry name" value="FAD/NAD-bd_sf"/>
</dbReference>
<dbReference type="PANTHER" id="PTHR47469:SF2">
    <property type="entry name" value="OS06G0597600 PROTEIN"/>
    <property type="match status" value="1"/>
</dbReference>
<sequence length="180" mass="20117">MHASSNERCTMNAKPKPRESPWPLTSNASSTSMIAERTYPFTVKDEAFVFLHHDTLEAAKVVPYSGRMATWDGVYYRLRANVDGLRSEYGRNPPDLTSDSGTGVYEHARCVVSVVESGRRLVVESQDHRTDERCIHEADIVVAAESSHSALRGLFEPVTVREYQGYVLWRGTAPVTAMLP</sequence>
<gene>
    <name evidence="2" type="ORF">BAUCODRAFT_27474</name>
</gene>
<dbReference type="KEGG" id="bcom:BAUCODRAFT_27474"/>
<dbReference type="Proteomes" id="UP000011761">
    <property type="component" value="Unassembled WGS sequence"/>
</dbReference>
<proteinExistence type="predicted"/>
<dbReference type="PANTHER" id="PTHR47469">
    <property type="entry name" value="MONOOXYGENASE-LIKE"/>
    <property type="match status" value="1"/>
</dbReference>
<reference evidence="2 3" key="1">
    <citation type="journal article" date="2012" name="PLoS Pathog.">
        <title>Diverse lifestyles and strategies of plant pathogenesis encoded in the genomes of eighteen Dothideomycetes fungi.</title>
        <authorList>
            <person name="Ohm R.A."/>
            <person name="Feau N."/>
            <person name="Henrissat B."/>
            <person name="Schoch C.L."/>
            <person name="Horwitz B.A."/>
            <person name="Barry K.W."/>
            <person name="Condon B.J."/>
            <person name="Copeland A.C."/>
            <person name="Dhillon B."/>
            <person name="Glaser F."/>
            <person name="Hesse C.N."/>
            <person name="Kosti I."/>
            <person name="LaButti K."/>
            <person name="Lindquist E.A."/>
            <person name="Lucas S."/>
            <person name="Salamov A.A."/>
            <person name="Bradshaw R.E."/>
            <person name="Ciuffetti L."/>
            <person name="Hamelin R.C."/>
            <person name="Kema G.H.J."/>
            <person name="Lawrence C."/>
            <person name="Scott J.A."/>
            <person name="Spatafora J.W."/>
            <person name="Turgeon B.G."/>
            <person name="de Wit P.J.G.M."/>
            <person name="Zhong S."/>
            <person name="Goodwin S.B."/>
            <person name="Grigoriev I.V."/>
        </authorList>
    </citation>
    <scope>NUCLEOTIDE SEQUENCE [LARGE SCALE GENOMIC DNA]</scope>
    <source>
        <strain evidence="2 3">UAMH 10762</strain>
    </source>
</reference>
<organism evidence="2 3">
    <name type="scientific">Baudoinia panamericana (strain UAMH 10762)</name>
    <name type="common">Angels' share fungus</name>
    <name type="synonym">Baudoinia compniacensis (strain UAMH 10762)</name>
    <dbReference type="NCBI Taxonomy" id="717646"/>
    <lineage>
        <taxon>Eukaryota</taxon>
        <taxon>Fungi</taxon>
        <taxon>Dikarya</taxon>
        <taxon>Ascomycota</taxon>
        <taxon>Pezizomycotina</taxon>
        <taxon>Dothideomycetes</taxon>
        <taxon>Dothideomycetidae</taxon>
        <taxon>Mycosphaerellales</taxon>
        <taxon>Teratosphaeriaceae</taxon>
        <taxon>Baudoinia</taxon>
    </lineage>
</organism>
<dbReference type="HOGENOM" id="CLU_1495914_0_0_1"/>
<dbReference type="Gene3D" id="3.30.9.30">
    <property type="match status" value="1"/>
</dbReference>
<dbReference type="GeneID" id="19110576"/>
<name>M2MZN0_BAUPA</name>
<evidence type="ECO:0008006" key="4">
    <source>
        <dbReference type="Google" id="ProtNLM"/>
    </source>
</evidence>
<evidence type="ECO:0000313" key="2">
    <source>
        <dbReference type="EMBL" id="EMC92124.1"/>
    </source>
</evidence>
<dbReference type="AlphaFoldDB" id="M2MZN0"/>
<dbReference type="Gene3D" id="3.50.50.60">
    <property type="entry name" value="FAD/NAD(P)-binding domain"/>
    <property type="match status" value="1"/>
</dbReference>
<accession>M2MZN0</accession>
<protein>
    <recommendedName>
        <fullName evidence="4">FAD dependent oxidoreductase domain-containing protein</fullName>
    </recommendedName>
</protein>
<dbReference type="OrthoDB" id="16820at2759"/>
<evidence type="ECO:0000313" key="3">
    <source>
        <dbReference type="Proteomes" id="UP000011761"/>
    </source>
</evidence>